<sequence>MNHLAEITIQSDQFDILQWWKAHQKTYPILSTIAHDLLTPPVSTVASESDFSTGGCVLDERRSSLHPSVAETIMCMKDWVAQISSFKIVLLKIYLRILRI</sequence>
<accession>A0ACC1A1R5</accession>
<reference evidence="2" key="1">
    <citation type="journal article" date="2023" name="G3 (Bethesda)">
        <title>Genome assembly and association tests identify interacting loci associated with vigor, precocity, and sex in interspecific pistachio rootstocks.</title>
        <authorList>
            <person name="Palmer W."/>
            <person name="Jacygrad E."/>
            <person name="Sagayaradj S."/>
            <person name="Cavanaugh K."/>
            <person name="Han R."/>
            <person name="Bertier L."/>
            <person name="Beede B."/>
            <person name="Kafkas S."/>
            <person name="Golino D."/>
            <person name="Preece J."/>
            <person name="Michelmore R."/>
        </authorList>
    </citation>
    <scope>NUCLEOTIDE SEQUENCE [LARGE SCALE GENOMIC DNA]</scope>
</reference>
<evidence type="ECO:0000313" key="2">
    <source>
        <dbReference type="Proteomes" id="UP001164250"/>
    </source>
</evidence>
<evidence type="ECO:0000313" key="1">
    <source>
        <dbReference type="EMBL" id="KAJ0081198.1"/>
    </source>
</evidence>
<dbReference type="EMBL" id="CM047908">
    <property type="protein sequence ID" value="KAJ0081198.1"/>
    <property type="molecule type" value="Genomic_DNA"/>
</dbReference>
<proteinExistence type="predicted"/>
<organism evidence="1 2">
    <name type="scientific">Pistacia atlantica</name>
    <dbReference type="NCBI Taxonomy" id="434234"/>
    <lineage>
        <taxon>Eukaryota</taxon>
        <taxon>Viridiplantae</taxon>
        <taxon>Streptophyta</taxon>
        <taxon>Embryophyta</taxon>
        <taxon>Tracheophyta</taxon>
        <taxon>Spermatophyta</taxon>
        <taxon>Magnoliopsida</taxon>
        <taxon>eudicotyledons</taxon>
        <taxon>Gunneridae</taxon>
        <taxon>Pentapetalae</taxon>
        <taxon>rosids</taxon>
        <taxon>malvids</taxon>
        <taxon>Sapindales</taxon>
        <taxon>Anacardiaceae</taxon>
        <taxon>Pistacia</taxon>
    </lineage>
</organism>
<dbReference type="Proteomes" id="UP001164250">
    <property type="component" value="Chromosome 12"/>
</dbReference>
<name>A0ACC1A1R5_9ROSI</name>
<comment type="caution">
    <text evidence="1">The sequence shown here is derived from an EMBL/GenBank/DDBJ whole genome shotgun (WGS) entry which is preliminary data.</text>
</comment>
<protein>
    <submittedName>
        <fullName evidence="1">Uncharacterized protein</fullName>
    </submittedName>
</protein>
<gene>
    <name evidence="1" type="ORF">Patl1_12019</name>
</gene>
<keyword evidence="2" id="KW-1185">Reference proteome</keyword>